<dbReference type="Proteomes" id="UP000238523">
    <property type="component" value="Chromosome"/>
</dbReference>
<reference evidence="2 3" key="1">
    <citation type="submission" date="2017-11" db="EMBL/GenBank/DDBJ databases">
        <title>Complete genome of Rhizobium leguminosarum Norway, an ineffective micro-symbiont.</title>
        <authorList>
            <person name="Hoffrichter A."/>
            <person name="Liang J."/>
            <person name="Brachmann A."/>
            <person name="Marin M."/>
        </authorList>
    </citation>
    <scope>NUCLEOTIDE SEQUENCE [LARGE SCALE GENOMIC DNA]</scope>
    <source>
        <strain evidence="2 3">Norway</strain>
    </source>
</reference>
<dbReference type="EMBL" id="CP025012">
    <property type="protein sequence ID" value="AUW42445.1"/>
    <property type="molecule type" value="Genomic_DNA"/>
</dbReference>
<evidence type="ECO:0000313" key="2">
    <source>
        <dbReference type="EMBL" id="AUW42445.1"/>
    </source>
</evidence>
<proteinExistence type="predicted"/>
<sequence>MRALWQCATPRMEAPRCVPIPSPTPAPRHRTKPIANPKASPKPNPRADLTRARVSGATTDIMGPGRNAGPYFLSLTYSRTCPCNHPSTATAFRLTPTN</sequence>
<feature type="region of interest" description="Disordered" evidence="1">
    <location>
        <begin position="16"/>
        <end position="48"/>
    </location>
</feature>
<dbReference type="AlphaFoldDB" id="A0A2K9Z2I3"/>
<evidence type="ECO:0000256" key="1">
    <source>
        <dbReference type="SAM" id="MobiDB-lite"/>
    </source>
</evidence>
<evidence type="ECO:0000313" key="3">
    <source>
        <dbReference type="Proteomes" id="UP000238523"/>
    </source>
</evidence>
<gene>
    <name evidence="2" type="ORF">CUJ84_Chr002079</name>
</gene>
<name>A0A2K9Z2I3_RHILE</name>
<organism evidence="2 3">
    <name type="scientific">Rhizobium leguminosarum</name>
    <dbReference type="NCBI Taxonomy" id="384"/>
    <lineage>
        <taxon>Bacteria</taxon>
        <taxon>Pseudomonadati</taxon>
        <taxon>Pseudomonadota</taxon>
        <taxon>Alphaproteobacteria</taxon>
        <taxon>Hyphomicrobiales</taxon>
        <taxon>Rhizobiaceae</taxon>
        <taxon>Rhizobium/Agrobacterium group</taxon>
        <taxon>Rhizobium</taxon>
    </lineage>
</organism>
<protein>
    <submittedName>
        <fullName evidence="2">Uncharacterized protein</fullName>
    </submittedName>
</protein>
<accession>A0A2K9Z2I3</accession>